<dbReference type="OrthoDB" id="5524783at2"/>
<dbReference type="Gene3D" id="2.60.120.380">
    <property type="match status" value="6"/>
</dbReference>
<feature type="chain" id="PRO_5030106468" description="Peptidase C-terminal archaeal/bacterial domain-containing protein" evidence="2">
    <location>
        <begin position="31"/>
        <end position="1851"/>
    </location>
</feature>
<reference evidence="3 4" key="1">
    <citation type="submission" date="2019-06" db="EMBL/GenBank/DDBJ databases">
        <title>Persicimonas caeni gen. nov., sp. nov., a predatory bacterium isolated from solar saltern.</title>
        <authorList>
            <person name="Wang S."/>
        </authorList>
    </citation>
    <scope>NUCLEOTIDE SEQUENCE [LARGE SCALE GENOMIC DNA]</scope>
    <source>
        <strain evidence="3 4">YN101</strain>
    </source>
</reference>
<dbReference type="EMBL" id="CP041186">
    <property type="protein sequence ID" value="QDG51991.1"/>
    <property type="molecule type" value="Genomic_DNA"/>
</dbReference>
<name>A0A4Y6PUI4_PERCE</name>
<gene>
    <name evidence="3" type="ORF">FIV42_14960</name>
</gene>
<evidence type="ECO:0000313" key="4">
    <source>
        <dbReference type="Proteomes" id="UP000315995"/>
    </source>
</evidence>
<keyword evidence="2" id="KW-0732">Signal</keyword>
<evidence type="ECO:0000256" key="1">
    <source>
        <dbReference type="SAM" id="MobiDB-lite"/>
    </source>
</evidence>
<protein>
    <recommendedName>
        <fullName evidence="5">Peptidase C-terminal archaeal/bacterial domain-containing protein</fullName>
    </recommendedName>
</protein>
<feature type="region of interest" description="Disordered" evidence="1">
    <location>
        <begin position="33"/>
        <end position="60"/>
    </location>
</feature>
<feature type="signal peptide" evidence="2">
    <location>
        <begin position="1"/>
        <end position="30"/>
    </location>
</feature>
<proteinExistence type="predicted"/>
<dbReference type="RefSeq" id="WP_141198469.1">
    <property type="nucleotide sequence ID" value="NZ_CP041186.1"/>
</dbReference>
<accession>A0A5B8Y5I8</accession>
<evidence type="ECO:0008006" key="5">
    <source>
        <dbReference type="Google" id="ProtNLM"/>
    </source>
</evidence>
<accession>A0A4Y6PUI4</accession>
<dbReference type="Proteomes" id="UP000315995">
    <property type="component" value="Chromosome"/>
</dbReference>
<organism evidence="3 4">
    <name type="scientific">Persicimonas caeni</name>
    <dbReference type="NCBI Taxonomy" id="2292766"/>
    <lineage>
        <taxon>Bacteria</taxon>
        <taxon>Deltaproteobacteria</taxon>
        <taxon>Bradymonadales</taxon>
        <taxon>Bradymonadaceae</taxon>
        <taxon>Persicimonas</taxon>
    </lineage>
</organism>
<keyword evidence="4" id="KW-1185">Reference proteome</keyword>
<evidence type="ECO:0000256" key="2">
    <source>
        <dbReference type="SAM" id="SignalP"/>
    </source>
</evidence>
<sequence>MSSTLLSPTLRARSIAWIFVSLTLFLAACSDEPTPAEPDVSETPDAGADVEPDTTPDTAPDTAPDLCAGLECPEGTLCNPQTGLCEVQNTCTTSADCAQGESCLDARCVPSEDVCEVLGCTGNQHCLYDEASASGRCEEDDVNGCTNALDCVGERVCVAGACAEPQACRDDMHEANDLVSQATEFQAAQSGGVVQGTVCAGDSDHFKYNLAWQTTSAGMLTARLQFAPEDVGVGDVTLELVEPSGAVRQTATSDASGLVEVEQRVLITNQGEWIVRVKDAGNTETAGVRYALSVDLVPEDVDTACEQATELSAPQSIHGTTDLSQSFEMGSSCTASDNRSGEVVYSFELSEQSWVTATVTPDDDETMSLAVRTACGFASTEIACENQQDGVVEYGQVLEPGTYYVIVQGREVSSGGGFTLDLDAEPVVCSFRDNGCADADTARVCDASRTGFDQVTCPSGCDSNTGYCQADAESCMTAIDASQGGTFTGEIHNLLRHHRLSDTNPCLGHRVDGSDAVYRVDANGGDMIRATVDAPFDAALWIAASCPDASDSCVAGTDMDNPEKLDFEVPTDGTYYVVVSAVARGAVGTYTLDIEAGAPQCIPGEKRCLDADTIEYCGCAASWEYYDCAASCASGECATSTGDICPEAIPAADGDTHTFDPTSAQDDIRAVEHCLGDGAPAPDGFYAVELDAKEVLEVTVSAQNGRDDTAIYLLEDCMNPEQTCLKGADREGDGGDETLRYRAPVATTVYVVVDGDSAAKATGLWGVSFTIHSPLCTPYDARCAGPDTLEYCDAYGIEWVEQSCYGFGCSANACIPPSNDTCATAADAGTTGASFQHNIEPYRMDYQLPVGEFSCTGFTSFGPDAVYKVHAQAGQVITAEVNSVFDAQLWITTDCSTPAWEHCVVGDDEYAGWAGLPPSTEKVQHKVETTGTYYIIVTAEQITQTDQFPNGDFTVDISVDTPICTPGATTCLDAQTMEYCGNFGLQEIRYVCDGGCQNGVCADPRGQVCADAIPADDGDFFVIDMTQHGDISDLHKNQCGGTTNSVNGMASDGPEAYFEVDLQAGEVLTVQATPHHDYDDPMIYVVTDCTDTPHTCEGGVNNALKGEREVYHYQSSTDQTVYVVVDSALRTHGRDDYEVSFDIAPQVCQPGQALCQDKMSRTCNEAGTAWIDEWCTFGCTAGACDPASNDRCVDAFRIPGSGLYDVDMWDVTNTESRTCLPKPGDAEEAFFKFELAANEVLDVEVIPWAEADEVLLSLVSDCNDPSNTCLAAADNLDSGMAERIIYQAGNAPETVYLIVESVIQWSAPGTGETRGIRLLDVKMGPRVCNPLETVCASQTVMSYCNESGTTWETWACDGICASGECVDATGETCIDAIDASGGGVFTGRIETFGIDHPLGDWRTNCTGSSDVGPDVVYEVEAYAGDVIRAELDADFWGSIRIVDDCTDAVNNCVIGESNGNPREVTYRVPSNGTYYVIVSSFMEASRGEFEVRIDAGPQICTAGDAHCTGSTLETCSPSGTSWLQKDCLHGCTTDACDSAPNDTCAGVIDATGGGSYTVDPALLTDTVDLGSTGCLGEATPAPDAFYRVDLAAGDILEATLTPQYWGDDPAIYLVSDCATAQTTCLDGVDEGQPGDAEELVYQAAQAETVYLVVDGDSVDEANKLWDLDIAVGPLICNPEETRCADATTLEYCGVHGTRWHSYTCDGSCSAGACATPTGDVCIDAIPVGGGGTFAADMTSYTNTLTPQAGACYSSMSLGNEVVYAITLAAGQTADIRVIPDRDDTAEFYLLSSCLRDDYANTCLAEATPPDPFTKTLEYSYTAVSDETVYLVVDAASQGAQSGVWQVDVGIW</sequence>
<evidence type="ECO:0000313" key="3">
    <source>
        <dbReference type="EMBL" id="QDG51991.1"/>
    </source>
</evidence>